<protein>
    <submittedName>
        <fullName evidence="8">Heme ABC exporter ATP-binding protein CcmA</fullName>
    </submittedName>
</protein>
<dbReference type="InterPro" id="IPR017871">
    <property type="entry name" value="ABC_transporter-like_CS"/>
</dbReference>
<dbReference type="AlphaFoldDB" id="A0A2U2BW68"/>
<dbReference type="GO" id="GO:0005524">
    <property type="term" value="F:ATP binding"/>
    <property type="evidence" value="ECO:0007669"/>
    <property type="project" value="UniProtKB-KW"/>
</dbReference>
<keyword evidence="3" id="KW-0201">Cytochrome c-type biogenesis</keyword>
<keyword evidence="9" id="KW-1185">Reference proteome</keyword>
<dbReference type="PROSITE" id="PS50893">
    <property type="entry name" value="ABC_TRANSPORTER_2"/>
    <property type="match status" value="1"/>
</dbReference>
<dbReference type="SMART" id="SM00382">
    <property type="entry name" value="AAA"/>
    <property type="match status" value="1"/>
</dbReference>
<dbReference type="InterPro" id="IPR003593">
    <property type="entry name" value="AAA+_ATPase"/>
</dbReference>
<dbReference type="InterPro" id="IPR003439">
    <property type="entry name" value="ABC_transporter-like_ATP-bd"/>
</dbReference>
<name>A0A2U2BW68_9PROT</name>
<evidence type="ECO:0000256" key="4">
    <source>
        <dbReference type="ARBA" id="ARBA00022840"/>
    </source>
</evidence>
<dbReference type="EMBL" id="QEXV01000001">
    <property type="protein sequence ID" value="PWE18258.1"/>
    <property type="molecule type" value="Genomic_DNA"/>
</dbReference>
<dbReference type="GO" id="GO:0022857">
    <property type="term" value="F:transmembrane transporter activity"/>
    <property type="evidence" value="ECO:0007669"/>
    <property type="project" value="InterPro"/>
</dbReference>
<evidence type="ECO:0000259" key="7">
    <source>
        <dbReference type="PROSITE" id="PS50893"/>
    </source>
</evidence>
<dbReference type="PANTHER" id="PTHR43499:SF1">
    <property type="entry name" value="ABC TRANSPORTER I FAMILY MEMBER 1"/>
    <property type="match status" value="1"/>
</dbReference>
<evidence type="ECO:0000313" key="9">
    <source>
        <dbReference type="Proteomes" id="UP000245168"/>
    </source>
</evidence>
<dbReference type="OrthoDB" id="9800654at2"/>
<dbReference type="NCBIfam" id="TIGR01189">
    <property type="entry name" value="ccmA"/>
    <property type="match status" value="1"/>
</dbReference>
<dbReference type="PROSITE" id="PS00211">
    <property type="entry name" value="ABC_TRANSPORTER_1"/>
    <property type="match status" value="1"/>
</dbReference>
<dbReference type="GO" id="GO:0016887">
    <property type="term" value="F:ATP hydrolysis activity"/>
    <property type="evidence" value="ECO:0007669"/>
    <property type="project" value="InterPro"/>
</dbReference>
<accession>A0A2U2BW68</accession>
<keyword evidence="6" id="KW-0472">Membrane</keyword>
<comment type="caution">
    <text evidence="8">The sequence shown here is derived from an EMBL/GenBank/DDBJ whole genome shotgun (WGS) entry which is preliminary data.</text>
</comment>
<dbReference type="Pfam" id="PF00005">
    <property type="entry name" value="ABC_tran"/>
    <property type="match status" value="1"/>
</dbReference>
<keyword evidence="2" id="KW-0547">Nucleotide-binding</keyword>
<dbReference type="InterPro" id="IPR005895">
    <property type="entry name" value="ABC_transptr_haem_export_CcmA"/>
</dbReference>
<dbReference type="GO" id="GO:0017004">
    <property type="term" value="P:cytochrome complex assembly"/>
    <property type="evidence" value="ECO:0007669"/>
    <property type="project" value="UniProtKB-KW"/>
</dbReference>
<dbReference type="PANTHER" id="PTHR43499">
    <property type="entry name" value="ABC TRANSPORTER I FAMILY MEMBER 1"/>
    <property type="match status" value="1"/>
</dbReference>
<keyword evidence="1" id="KW-0813">Transport</keyword>
<evidence type="ECO:0000313" key="8">
    <source>
        <dbReference type="EMBL" id="PWE18258.1"/>
    </source>
</evidence>
<evidence type="ECO:0000256" key="5">
    <source>
        <dbReference type="ARBA" id="ARBA00022967"/>
    </source>
</evidence>
<keyword evidence="5" id="KW-1278">Translocase</keyword>
<evidence type="ECO:0000256" key="6">
    <source>
        <dbReference type="ARBA" id="ARBA00023136"/>
    </source>
</evidence>
<dbReference type="Proteomes" id="UP000245168">
    <property type="component" value="Unassembled WGS sequence"/>
</dbReference>
<proteinExistence type="predicted"/>
<organism evidence="8 9">
    <name type="scientific">Marinicauda salina</name>
    <dbReference type="NCBI Taxonomy" id="2135793"/>
    <lineage>
        <taxon>Bacteria</taxon>
        <taxon>Pseudomonadati</taxon>
        <taxon>Pseudomonadota</taxon>
        <taxon>Alphaproteobacteria</taxon>
        <taxon>Maricaulales</taxon>
        <taxon>Maricaulaceae</taxon>
        <taxon>Marinicauda</taxon>
    </lineage>
</organism>
<keyword evidence="4 8" id="KW-0067">ATP-binding</keyword>
<reference evidence="9" key="1">
    <citation type="submission" date="2018-05" db="EMBL/GenBank/DDBJ databases">
        <authorList>
            <person name="Liu B.-T."/>
        </authorList>
    </citation>
    <scope>NUCLEOTIDE SEQUENCE [LARGE SCALE GENOMIC DNA]</scope>
    <source>
        <strain evidence="9">WD6-1</strain>
    </source>
</reference>
<dbReference type="InterPro" id="IPR027417">
    <property type="entry name" value="P-loop_NTPase"/>
</dbReference>
<sequence>MSDAPASFPAAAVDASALTLERGGRRIARDLSLSAGPGEAVVLTGPNGAGKTTLLRALAGLIRPEAGSVRTTPEDGAIALLGHADALKPGETVDAALAFWARLHGAEPGAVEAAMRAFAVGNLGTRACGTLSAGQRRRVALARILISNRPVWLLDEPAAPLDARGCDLLARAAADHRAAGGVIVATTHADLGWPDARIVELVHEAAA</sequence>
<gene>
    <name evidence="8" type="primary">ccmA</name>
    <name evidence="8" type="ORF">DDZ18_01225</name>
</gene>
<dbReference type="Gene3D" id="3.40.50.300">
    <property type="entry name" value="P-loop containing nucleotide triphosphate hydrolases"/>
    <property type="match status" value="1"/>
</dbReference>
<dbReference type="RefSeq" id="WP_109251532.1">
    <property type="nucleotide sequence ID" value="NZ_QEXV01000001.1"/>
</dbReference>
<evidence type="ECO:0000256" key="3">
    <source>
        <dbReference type="ARBA" id="ARBA00022748"/>
    </source>
</evidence>
<dbReference type="SUPFAM" id="SSF52540">
    <property type="entry name" value="P-loop containing nucleoside triphosphate hydrolases"/>
    <property type="match status" value="1"/>
</dbReference>
<evidence type="ECO:0000256" key="2">
    <source>
        <dbReference type="ARBA" id="ARBA00022741"/>
    </source>
</evidence>
<feature type="domain" description="ABC transporter" evidence="7">
    <location>
        <begin position="13"/>
        <end position="201"/>
    </location>
</feature>
<evidence type="ECO:0000256" key="1">
    <source>
        <dbReference type="ARBA" id="ARBA00022448"/>
    </source>
</evidence>